<organism evidence="12 13">
    <name type="scientific">Amycolatopsis coloradensis</name>
    <dbReference type="NCBI Taxonomy" id="76021"/>
    <lineage>
        <taxon>Bacteria</taxon>
        <taxon>Bacillati</taxon>
        <taxon>Actinomycetota</taxon>
        <taxon>Actinomycetes</taxon>
        <taxon>Pseudonocardiales</taxon>
        <taxon>Pseudonocardiaceae</taxon>
        <taxon>Amycolatopsis</taxon>
    </lineage>
</organism>
<dbReference type="PANTHER" id="PTHR24421:SF10">
    <property type="entry name" value="NITRATE_NITRITE SENSOR PROTEIN NARQ"/>
    <property type="match status" value="1"/>
</dbReference>
<evidence type="ECO:0000256" key="4">
    <source>
        <dbReference type="ARBA" id="ARBA00022679"/>
    </source>
</evidence>
<dbReference type="CDD" id="cd16917">
    <property type="entry name" value="HATPase_UhpB-NarQ-NarX-like"/>
    <property type="match status" value="1"/>
</dbReference>
<name>A0A1R0L3T8_9PSEU</name>
<keyword evidence="4" id="KW-0808">Transferase</keyword>
<keyword evidence="8" id="KW-0902">Two-component regulatory system</keyword>
<dbReference type="AlphaFoldDB" id="A0A1R0L3T8"/>
<keyword evidence="5" id="KW-0547">Nucleotide-binding</keyword>
<dbReference type="InterPro" id="IPR036890">
    <property type="entry name" value="HATPase_C_sf"/>
</dbReference>
<dbReference type="InterPro" id="IPR003594">
    <property type="entry name" value="HATPase_dom"/>
</dbReference>
<dbReference type="EMBL" id="MQUQ01000001">
    <property type="protein sequence ID" value="OLZ57363.1"/>
    <property type="molecule type" value="Genomic_DNA"/>
</dbReference>
<dbReference type="GO" id="GO:0005524">
    <property type="term" value="F:ATP binding"/>
    <property type="evidence" value="ECO:0007669"/>
    <property type="project" value="UniProtKB-KW"/>
</dbReference>
<dbReference type="InterPro" id="IPR050482">
    <property type="entry name" value="Sensor_HK_TwoCompSys"/>
</dbReference>
<dbReference type="Gene3D" id="3.30.565.10">
    <property type="entry name" value="Histidine kinase-like ATPase, C-terminal domain"/>
    <property type="match status" value="1"/>
</dbReference>
<dbReference type="SUPFAM" id="SSF55874">
    <property type="entry name" value="ATPase domain of HSP90 chaperone/DNA topoisomerase II/histidine kinase"/>
    <property type="match status" value="1"/>
</dbReference>
<evidence type="ECO:0000313" key="13">
    <source>
        <dbReference type="Proteomes" id="UP000187486"/>
    </source>
</evidence>
<feature type="transmembrane region" description="Helical" evidence="10">
    <location>
        <begin position="41"/>
        <end position="61"/>
    </location>
</feature>
<dbReference type="GO" id="GO:0046983">
    <property type="term" value="F:protein dimerization activity"/>
    <property type="evidence" value="ECO:0007669"/>
    <property type="project" value="InterPro"/>
</dbReference>
<dbReference type="SMART" id="SM00387">
    <property type="entry name" value="HATPase_c"/>
    <property type="match status" value="1"/>
</dbReference>
<dbReference type="Pfam" id="PF02518">
    <property type="entry name" value="HATPase_c"/>
    <property type="match status" value="1"/>
</dbReference>
<comment type="catalytic activity">
    <reaction evidence="1">
        <text>ATP + protein L-histidine = ADP + protein N-phospho-L-histidine.</text>
        <dbReference type="EC" id="2.7.13.3"/>
    </reaction>
</comment>
<keyword evidence="6 12" id="KW-0418">Kinase</keyword>
<keyword evidence="10" id="KW-0472">Membrane</keyword>
<evidence type="ECO:0000256" key="3">
    <source>
        <dbReference type="ARBA" id="ARBA00022553"/>
    </source>
</evidence>
<dbReference type="Proteomes" id="UP000187486">
    <property type="component" value="Unassembled WGS sequence"/>
</dbReference>
<evidence type="ECO:0000256" key="2">
    <source>
        <dbReference type="ARBA" id="ARBA00012438"/>
    </source>
</evidence>
<dbReference type="STRING" id="76021.BS329_01430"/>
<keyword evidence="3" id="KW-0597">Phosphoprotein</keyword>
<dbReference type="InterPro" id="IPR011712">
    <property type="entry name" value="Sig_transdc_His_kin_sub3_dim/P"/>
</dbReference>
<gene>
    <name evidence="12" type="ORF">BS329_01430</name>
</gene>
<evidence type="ECO:0000256" key="10">
    <source>
        <dbReference type="SAM" id="Phobius"/>
    </source>
</evidence>
<feature type="coiled-coil region" evidence="9">
    <location>
        <begin position="160"/>
        <end position="200"/>
    </location>
</feature>
<dbReference type="OrthoDB" id="227596at2"/>
<accession>A0A1R0L3T8</accession>
<dbReference type="GO" id="GO:0016020">
    <property type="term" value="C:membrane"/>
    <property type="evidence" value="ECO:0007669"/>
    <property type="project" value="InterPro"/>
</dbReference>
<evidence type="ECO:0000256" key="9">
    <source>
        <dbReference type="SAM" id="Coils"/>
    </source>
</evidence>
<evidence type="ECO:0000313" key="12">
    <source>
        <dbReference type="EMBL" id="OLZ57363.1"/>
    </source>
</evidence>
<dbReference type="EC" id="2.7.13.3" evidence="2"/>
<keyword evidence="10" id="KW-1133">Transmembrane helix</keyword>
<evidence type="ECO:0000259" key="11">
    <source>
        <dbReference type="SMART" id="SM00387"/>
    </source>
</evidence>
<comment type="caution">
    <text evidence="12">The sequence shown here is derived from an EMBL/GenBank/DDBJ whole genome shotgun (WGS) entry which is preliminary data.</text>
</comment>
<keyword evidence="9" id="KW-0175">Coiled coil</keyword>
<dbReference type="RefSeq" id="WP_076154958.1">
    <property type="nucleotide sequence ID" value="NZ_JBEZVB010000083.1"/>
</dbReference>
<dbReference type="Gene3D" id="1.20.5.1930">
    <property type="match status" value="1"/>
</dbReference>
<evidence type="ECO:0000256" key="5">
    <source>
        <dbReference type="ARBA" id="ARBA00022741"/>
    </source>
</evidence>
<evidence type="ECO:0000256" key="8">
    <source>
        <dbReference type="ARBA" id="ARBA00023012"/>
    </source>
</evidence>
<keyword evidence="7" id="KW-0067">ATP-binding</keyword>
<feature type="transmembrane region" description="Helical" evidence="10">
    <location>
        <begin position="68"/>
        <end position="90"/>
    </location>
</feature>
<dbReference type="GO" id="GO:0000155">
    <property type="term" value="F:phosphorelay sensor kinase activity"/>
    <property type="evidence" value="ECO:0007669"/>
    <property type="project" value="InterPro"/>
</dbReference>
<keyword evidence="10" id="KW-0812">Transmembrane</keyword>
<dbReference type="Pfam" id="PF07730">
    <property type="entry name" value="HisKA_3"/>
    <property type="match status" value="1"/>
</dbReference>
<evidence type="ECO:0000256" key="1">
    <source>
        <dbReference type="ARBA" id="ARBA00000085"/>
    </source>
</evidence>
<proteinExistence type="predicted"/>
<dbReference type="PANTHER" id="PTHR24421">
    <property type="entry name" value="NITRATE/NITRITE SENSOR PROTEIN NARX-RELATED"/>
    <property type="match status" value="1"/>
</dbReference>
<evidence type="ECO:0000256" key="6">
    <source>
        <dbReference type="ARBA" id="ARBA00022777"/>
    </source>
</evidence>
<feature type="transmembrane region" description="Helical" evidence="10">
    <location>
        <begin position="12"/>
        <end position="35"/>
    </location>
</feature>
<feature type="domain" description="Histidine kinase/HSP90-like ATPase" evidence="11">
    <location>
        <begin position="299"/>
        <end position="395"/>
    </location>
</feature>
<evidence type="ECO:0000256" key="7">
    <source>
        <dbReference type="ARBA" id="ARBA00022840"/>
    </source>
</evidence>
<sequence length="402" mass="43024">MEKSRPFRPGPVDTLWLTLAALAFAGLDISLYVFGEPTTGWAGPAAGVAMQVLFDLSLILLFRFPRLVGGLITVGALLMLASDLFSPGLLVPERQLTLMTVPTITPVVLSQLARLMDRRTVLWLTAILVVCASRPWDAQWNTTPFGLLSTAFPTAISLYFEARRQLLRSLRDRAERAEREQHLLAERARAEERRKLAEEMHDVVTHRLSLMVLHAGALGVVSADKAVRTSAEDIRREGALALDELRDLVGVLRNGANAEPRTLTGGAAGDPATLVAESTSVGIPTELTVHGDPGRISPAVARTAYRVVQEALTNVRKHAPGSTATVELRHHADGLEITVENTRRGATPDPALAGSGSGAGLAGLRQRVELIGGRFDAGPRTGGGYRVSAILPAYVPTAEGNA</sequence>
<protein>
    <recommendedName>
        <fullName evidence="2">histidine kinase</fullName>
        <ecNumber evidence="2">2.7.13.3</ecNumber>
    </recommendedName>
</protein>
<reference evidence="12 13" key="1">
    <citation type="submission" date="2016-01" db="EMBL/GenBank/DDBJ databases">
        <title>Amycolatopsis coloradensis genome sequencing and assembly.</title>
        <authorList>
            <person name="Mayilraj S."/>
        </authorList>
    </citation>
    <scope>NUCLEOTIDE SEQUENCE [LARGE SCALE GENOMIC DNA]</scope>
    <source>
        <strain evidence="12 13">DSM 44225</strain>
    </source>
</reference>
<keyword evidence="13" id="KW-1185">Reference proteome</keyword>